<proteinExistence type="inferred from homology"/>
<dbReference type="GO" id="GO:0070401">
    <property type="term" value="F:NADP+ binding"/>
    <property type="evidence" value="ECO:0007669"/>
    <property type="project" value="UniProtKB-ARBA"/>
</dbReference>
<evidence type="ECO:0000256" key="7">
    <source>
        <dbReference type="ARBA" id="ARBA00025067"/>
    </source>
</evidence>
<accession>A0A0G1CCL0</accession>
<dbReference type="PRINTS" id="PR00070">
    <property type="entry name" value="DHFR"/>
</dbReference>
<dbReference type="AlphaFoldDB" id="A0A0G1CCL0"/>
<evidence type="ECO:0000256" key="6">
    <source>
        <dbReference type="ARBA" id="ARBA00023002"/>
    </source>
</evidence>
<keyword evidence="5 8" id="KW-0521">NADP</keyword>
<evidence type="ECO:0000256" key="5">
    <source>
        <dbReference type="ARBA" id="ARBA00022857"/>
    </source>
</evidence>
<reference evidence="10 11" key="1">
    <citation type="journal article" date="2015" name="Nature">
        <title>rRNA introns, odd ribosomes, and small enigmatic genomes across a large radiation of phyla.</title>
        <authorList>
            <person name="Brown C.T."/>
            <person name="Hug L.A."/>
            <person name="Thomas B.C."/>
            <person name="Sharon I."/>
            <person name="Castelle C.J."/>
            <person name="Singh A."/>
            <person name="Wilkins M.J."/>
            <person name="Williams K.H."/>
            <person name="Banfield J.F."/>
        </authorList>
    </citation>
    <scope>NUCLEOTIDE SEQUENCE [LARGE SCALE GENOMIC DNA]</scope>
</reference>
<dbReference type="InterPro" id="IPR001796">
    <property type="entry name" value="DHFR_dom"/>
</dbReference>
<dbReference type="STRING" id="1618436.UV59_C0044G0005"/>
<dbReference type="InterPro" id="IPR024072">
    <property type="entry name" value="DHFR-like_dom_sf"/>
</dbReference>
<comment type="caution">
    <text evidence="10">The sequence shown here is derived from an EMBL/GenBank/DDBJ whole genome shotgun (WGS) entry which is preliminary data.</text>
</comment>
<dbReference type="GO" id="GO:0046655">
    <property type="term" value="P:folic acid metabolic process"/>
    <property type="evidence" value="ECO:0007669"/>
    <property type="project" value="TreeGrafter"/>
</dbReference>
<evidence type="ECO:0000256" key="3">
    <source>
        <dbReference type="ARBA" id="ARBA00012856"/>
    </source>
</evidence>
<dbReference type="GO" id="GO:0005829">
    <property type="term" value="C:cytosol"/>
    <property type="evidence" value="ECO:0007669"/>
    <property type="project" value="TreeGrafter"/>
</dbReference>
<evidence type="ECO:0000256" key="8">
    <source>
        <dbReference type="PIRNR" id="PIRNR000194"/>
    </source>
</evidence>
<comment type="catalytic activity">
    <reaction evidence="8">
        <text>(6S)-5,6,7,8-tetrahydrofolate + NADP(+) = 7,8-dihydrofolate + NADPH + H(+)</text>
        <dbReference type="Rhea" id="RHEA:15009"/>
        <dbReference type="ChEBI" id="CHEBI:15378"/>
        <dbReference type="ChEBI" id="CHEBI:57451"/>
        <dbReference type="ChEBI" id="CHEBI:57453"/>
        <dbReference type="ChEBI" id="CHEBI:57783"/>
        <dbReference type="ChEBI" id="CHEBI:58349"/>
        <dbReference type="EC" id="1.5.1.3"/>
    </reaction>
</comment>
<evidence type="ECO:0000259" key="9">
    <source>
        <dbReference type="PROSITE" id="PS51330"/>
    </source>
</evidence>
<evidence type="ECO:0000256" key="2">
    <source>
        <dbReference type="ARBA" id="ARBA00009539"/>
    </source>
</evidence>
<dbReference type="SUPFAM" id="SSF53597">
    <property type="entry name" value="Dihydrofolate reductase-like"/>
    <property type="match status" value="1"/>
</dbReference>
<evidence type="ECO:0000313" key="10">
    <source>
        <dbReference type="EMBL" id="KKS83282.1"/>
    </source>
</evidence>
<dbReference type="EC" id="1.5.1.3" evidence="3 8"/>
<dbReference type="InterPro" id="IPR012259">
    <property type="entry name" value="DHFR"/>
</dbReference>
<evidence type="ECO:0000313" key="11">
    <source>
        <dbReference type="Proteomes" id="UP000034543"/>
    </source>
</evidence>
<gene>
    <name evidence="10" type="ORF">UV59_C0044G0005</name>
</gene>
<feature type="domain" description="DHFR" evidence="9">
    <location>
        <begin position="5"/>
        <end position="167"/>
    </location>
</feature>
<dbReference type="GO" id="GO:0004146">
    <property type="term" value="F:dihydrofolate reductase activity"/>
    <property type="evidence" value="ECO:0007669"/>
    <property type="project" value="UniProtKB-EC"/>
</dbReference>
<dbReference type="Gene3D" id="3.40.430.10">
    <property type="entry name" value="Dihydrofolate Reductase, subunit A"/>
    <property type="match status" value="1"/>
</dbReference>
<comment type="function">
    <text evidence="7 8">Key enzyme in folate metabolism. Catalyzes an essential reaction for de novo glycine and purine synthesis, and for DNA precursor synthesis.</text>
</comment>
<keyword evidence="4 8" id="KW-0554">One-carbon metabolism</keyword>
<sequence length="169" mass="19184">MNKPIISLIAAISENRAIGNENKLLWQIPKDLKRFRKVTTGHPVIMGRKTFESIGHPLPHRTNIIVTRNQNYHAAGCTVTHSIEEALTIAKSRLRQGSGEATETFVIGGGQIYKKAIKYADKLYLTVVKGSYTADTYFPDYSEFTKVISREEKRSGNYTYTFLDLEREQ</sequence>
<keyword evidence="6 8" id="KW-0560">Oxidoreductase</keyword>
<organism evidence="10 11">
    <name type="scientific">Candidatus Gottesmanbacteria bacterium GW2011_GWA1_43_11</name>
    <dbReference type="NCBI Taxonomy" id="1618436"/>
    <lineage>
        <taxon>Bacteria</taxon>
        <taxon>Candidatus Gottesmaniibacteriota</taxon>
    </lineage>
</organism>
<dbReference type="PANTHER" id="PTHR48069:SF3">
    <property type="entry name" value="DIHYDROFOLATE REDUCTASE"/>
    <property type="match status" value="1"/>
</dbReference>
<dbReference type="FunFam" id="3.40.430.10:FF:000001">
    <property type="entry name" value="Dihydrofolate reductase"/>
    <property type="match status" value="1"/>
</dbReference>
<dbReference type="EMBL" id="LCFB01000044">
    <property type="protein sequence ID" value="KKS83282.1"/>
    <property type="molecule type" value="Genomic_DNA"/>
</dbReference>
<evidence type="ECO:0000256" key="4">
    <source>
        <dbReference type="ARBA" id="ARBA00022563"/>
    </source>
</evidence>
<protein>
    <recommendedName>
        <fullName evidence="3 8">Dihydrofolate reductase</fullName>
        <ecNumber evidence="3 8">1.5.1.3</ecNumber>
    </recommendedName>
</protein>
<dbReference type="PROSITE" id="PS51330">
    <property type="entry name" value="DHFR_2"/>
    <property type="match status" value="1"/>
</dbReference>
<dbReference type="GO" id="GO:0006730">
    <property type="term" value="P:one-carbon metabolic process"/>
    <property type="evidence" value="ECO:0007669"/>
    <property type="project" value="UniProtKB-KW"/>
</dbReference>
<name>A0A0G1CCL0_9BACT</name>
<comment type="similarity">
    <text evidence="2 8">Belongs to the dihydrofolate reductase family.</text>
</comment>
<dbReference type="GO" id="GO:0046654">
    <property type="term" value="P:tetrahydrofolate biosynthetic process"/>
    <property type="evidence" value="ECO:0007669"/>
    <property type="project" value="UniProtKB-UniPathway"/>
</dbReference>
<dbReference type="Proteomes" id="UP000034543">
    <property type="component" value="Unassembled WGS sequence"/>
</dbReference>
<dbReference type="PIRSF" id="PIRSF000194">
    <property type="entry name" value="DHFR"/>
    <property type="match status" value="1"/>
</dbReference>
<evidence type="ECO:0000256" key="1">
    <source>
        <dbReference type="ARBA" id="ARBA00004903"/>
    </source>
</evidence>
<dbReference type="PATRIC" id="fig|1618436.3.peg.1495"/>
<comment type="pathway">
    <text evidence="1 8">Cofactor biosynthesis; tetrahydrofolate biosynthesis; 5,6,7,8-tetrahydrofolate from 7,8-dihydrofolate: step 1/1.</text>
</comment>
<dbReference type="CDD" id="cd00209">
    <property type="entry name" value="DHFR"/>
    <property type="match status" value="1"/>
</dbReference>
<dbReference type="GO" id="GO:0046452">
    <property type="term" value="P:dihydrofolate metabolic process"/>
    <property type="evidence" value="ECO:0007669"/>
    <property type="project" value="TreeGrafter"/>
</dbReference>
<dbReference type="Pfam" id="PF00186">
    <property type="entry name" value="DHFR_1"/>
    <property type="match status" value="1"/>
</dbReference>
<dbReference type="PANTHER" id="PTHR48069">
    <property type="entry name" value="DIHYDROFOLATE REDUCTASE"/>
    <property type="match status" value="1"/>
</dbReference>
<dbReference type="UniPathway" id="UPA00077">
    <property type="reaction ID" value="UER00158"/>
</dbReference>